<protein>
    <submittedName>
        <fullName evidence="1">Uncharacterized protein</fullName>
    </submittedName>
</protein>
<dbReference type="RefSeq" id="WP_039427916.1">
    <property type="nucleotide sequence ID" value="NZ_CP061844.1"/>
</dbReference>
<name>A0A099MK41_9VIBR</name>
<dbReference type="eggNOG" id="ENOG5030HQI">
    <property type="taxonomic scope" value="Bacteria"/>
</dbReference>
<keyword evidence="2" id="KW-1185">Reference proteome</keyword>
<gene>
    <name evidence="1" type="ORF">EA26_12805</name>
</gene>
<reference evidence="1 2" key="1">
    <citation type="submission" date="2014-04" db="EMBL/GenBank/DDBJ databases">
        <title>Genome sequencing of Vibrio navarrensis strains.</title>
        <authorList>
            <person name="Gladney L.M."/>
            <person name="Katz L.S."/>
            <person name="Marino-Ramirez L."/>
            <person name="Jordan I.K."/>
        </authorList>
    </citation>
    <scope>NUCLEOTIDE SEQUENCE [LARGE SCALE GENOMIC DNA]</scope>
    <source>
        <strain evidence="1 2">ATCC 51183</strain>
    </source>
</reference>
<dbReference type="AlphaFoldDB" id="A0A099MK41"/>
<dbReference type="GeneID" id="43684035"/>
<accession>A0A099MK41</accession>
<dbReference type="EMBL" id="JMCG01000001">
    <property type="protein sequence ID" value="KGK12144.1"/>
    <property type="molecule type" value="Genomic_DNA"/>
</dbReference>
<proteinExistence type="predicted"/>
<sequence>MKRRRLPIPLILLVPIAMLAVVIVAGVYRFSLSDDDIMAKFPNQPVESDALLYAWLGISSPNPLTLNVPESRAFAFIDEYDSANGLASGQYDAGTERGRVTLFTQFKLDLRSDEEIWFTAPFMVSNQGSGRFYYLGLFKYDPQPRRVIMTDSVLLGDRIELEQSQLGDNKYIEVTFLQHSAQQSYIEQPLDRVTQRYERVGNKLKQSK</sequence>
<organism evidence="1 2">
    <name type="scientific">Vibrio navarrensis</name>
    <dbReference type="NCBI Taxonomy" id="29495"/>
    <lineage>
        <taxon>Bacteria</taxon>
        <taxon>Pseudomonadati</taxon>
        <taxon>Pseudomonadota</taxon>
        <taxon>Gammaproteobacteria</taxon>
        <taxon>Vibrionales</taxon>
        <taxon>Vibrionaceae</taxon>
        <taxon>Vibrio</taxon>
    </lineage>
</organism>
<evidence type="ECO:0000313" key="2">
    <source>
        <dbReference type="Proteomes" id="UP000029994"/>
    </source>
</evidence>
<dbReference type="Proteomes" id="UP000029994">
    <property type="component" value="Unassembled WGS sequence"/>
</dbReference>
<comment type="caution">
    <text evidence="1">The sequence shown here is derived from an EMBL/GenBank/DDBJ whole genome shotgun (WGS) entry which is preliminary data.</text>
</comment>
<evidence type="ECO:0000313" key="1">
    <source>
        <dbReference type="EMBL" id="KGK12144.1"/>
    </source>
</evidence>
<dbReference type="STRING" id="29495.EA26_12805"/>